<evidence type="ECO:0000313" key="2">
    <source>
        <dbReference type="Proteomes" id="UP000822688"/>
    </source>
</evidence>
<dbReference type="AlphaFoldDB" id="A0A8T0JCH6"/>
<gene>
    <name evidence="1" type="ORF">KC19_1G276500</name>
</gene>
<accession>A0A8T0JCH6</accession>
<name>A0A8T0JCH6_CERPU</name>
<sequence>MTFTSLMKPVSTEPLSPNKVSDARGWVYSGNMPPMAKSSLAWATPCVLMTGHIVSGVTTMAPNPACVVATSASVAAEIEAIHSIKTQLICGSSYNIKRNYSQFVF</sequence>
<keyword evidence="2" id="KW-1185">Reference proteome</keyword>
<organism evidence="1 2">
    <name type="scientific">Ceratodon purpureus</name>
    <name type="common">Fire moss</name>
    <name type="synonym">Dicranum purpureum</name>
    <dbReference type="NCBI Taxonomy" id="3225"/>
    <lineage>
        <taxon>Eukaryota</taxon>
        <taxon>Viridiplantae</taxon>
        <taxon>Streptophyta</taxon>
        <taxon>Embryophyta</taxon>
        <taxon>Bryophyta</taxon>
        <taxon>Bryophytina</taxon>
        <taxon>Bryopsida</taxon>
        <taxon>Dicranidae</taxon>
        <taxon>Pseudoditrichales</taxon>
        <taxon>Ditrichaceae</taxon>
        <taxon>Ceratodon</taxon>
    </lineage>
</organism>
<reference evidence="1" key="1">
    <citation type="submission" date="2020-06" db="EMBL/GenBank/DDBJ databases">
        <title>WGS assembly of Ceratodon purpureus strain R40.</title>
        <authorList>
            <person name="Carey S.B."/>
            <person name="Jenkins J."/>
            <person name="Shu S."/>
            <person name="Lovell J.T."/>
            <person name="Sreedasyam A."/>
            <person name="Maumus F."/>
            <person name="Tiley G.P."/>
            <person name="Fernandez-Pozo N."/>
            <person name="Barry K."/>
            <person name="Chen C."/>
            <person name="Wang M."/>
            <person name="Lipzen A."/>
            <person name="Daum C."/>
            <person name="Saski C.A."/>
            <person name="Payton A.C."/>
            <person name="Mcbreen J.C."/>
            <person name="Conrad R.E."/>
            <person name="Kollar L.M."/>
            <person name="Olsson S."/>
            <person name="Huttunen S."/>
            <person name="Landis J.B."/>
            <person name="Wickett N.J."/>
            <person name="Johnson M.G."/>
            <person name="Rensing S.A."/>
            <person name="Grimwood J."/>
            <person name="Schmutz J."/>
            <person name="Mcdaniel S.F."/>
        </authorList>
    </citation>
    <scope>NUCLEOTIDE SEQUENCE</scope>
    <source>
        <strain evidence="1">R40</strain>
    </source>
</reference>
<proteinExistence type="predicted"/>
<dbReference type="EMBL" id="CM026421">
    <property type="protein sequence ID" value="KAG0592723.1"/>
    <property type="molecule type" value="Genomic_DNA"/>
</dbReference>
<evidence type="ECO:0000313" key="1">
    <source>
        <dbReference type="EMBL" id="KAG0592723.1"/>
    </source>
</evidence>
<dbReference type="Proteomes" id="UP000822688">
    <property type="component" value="Chromosome 1"/>
</dbReference>
<protein>
    <submittedName>
        <fullName evidence="1">Uncharacterized protein</fullName>
    </submittedName>
</protein>
<comment type="caution">
    <text evidence="1">The sequence shown here is derived from an EMBL/GenBank/DDBJ whole genome shotgun (WGS) entry which is preliminary data.</text>
</comment>